<keyword evidence="4" id="KW-1185">Reference proteome</keyword>
<dbReference type="PANTHER" id="PTHR45749">
    <property type="match status" value="1"/>
</dbReference>
<dbReference type="PANTHER" id="PTHR45749:SF21">
    <property type="entry name" value="DUF4371 DOMAIN-CONTAINING PROTEIN"/>
    <property type="match status" value="1"/>
</dbReference>
<dbReference type="Pfam" id="PF14291">
    <property type="entry name" value="DUF4371"/>
    <property type="match status" value="1"/>
</dbReference>
<dbReference type="InterPro" id="IPR025398">
    <property type="entry name" value="DUF4371"/>
</dbReference>
<feature type="compositionally biased region" description="Basic and acidic residues" evidence="1">
    <location>
        <begin position="182"/>
        <end position="197"/>
    </location>
</feature>
<reference evidence="3 4" key="1">
    <citation type="journal article" date="2017" name="PLoS Biol.">
        <title>The sea cucumber genome provides insights into morphological evolution and visceral regeneration.</title>
        <authorList>
            <person name="Zhang X."/>
            <person name="Sun L."/>
            <person name="Yuan J."/>
            <person name="Sun Y."/>
            <person name="Gao Y."/>
            <person name="Zhang L."/>
            <person name="Li S."/>
            <person name="Dai H."/>
            <person name="Hamel J.F."/>
            <person name="Liu C."/>
            <person name="Yu Y."/>
            <person name="Liu S."/>
            <person name="Lin W."/>
            <person name="Guo K."/>
            <person name="Jin S."/>
            <person name="Xu P."/>
            <person name="Storey K.B."/>
            <person name="Huan P."/>
            <person name="Zhang T."/>
            <person name="Zhou Y."/>
            <person name="Zhang J."/>
            <person name="Lin C."/>
            <person name="Li X."/>
            <person name="Xing L."/>
            <person name="Huo D."/>
            <person name="Sun M."/>
            <person name="Wang L."/>
            <person name="Mercier A."/>
            <person name="Li F."/>
            <person name="Yang H."/>
            <person name="Xiang J."/>
        </authorList>
    </citation>
    <scope>NUCLEOTIDE SEQUENCE [LARGE SCALE GENOMIC DNA]</scope>
    <source>
        <strain evidence="3">Shaxun</strain>
        <tissue evidence="3">Muscle</tissue>
    </source>
</reference>
<dbReference type="OrthoDB" id="10059235at2759"/>
<evidence type="ECO:0000256" key="1">
    <source>
        <dbReference type="SAM" id="MobiDB-lite"/>
    </source>
</evidence>
<feature type="region of interest" description="Disordered" evidence="1">
    <location>
        <begin position="167"/>
        <end position="205"/>
    </location>
</feature>
<evidence type="ECO:0000313" key="4">
    <source>
        <dbReference type="Proteomes" id="UP000230750"/>
    </source>
</evidence>
<feature type="domain" description="DUF4371" evidence="2">
    <location>
        <begin position="224"/>
        <end position="326"/>
    </location>
</feature>
<gene>
    <name evidence="3" type="ORF">BSL78_20473</name>
</gene>
<proteinExistence type="predicted"/>
<evidence type="ECO:0000313" key="3">
    <source>
        <dbReference type="EMBL" id="PIK42676.1"/>
    </source>
</evidence>
<protein>
    <submittedName>
        <fullName evidence="3">Putative zinc finger MYM-type protein 1-like</fullName>
    </submittedName>
</protein>
<sequence length="351" mass="39509">MAFCHTCIQAHNRKIRLISGGNVDLAFISTGFRNWKDATRRFRAHQETTHKDAVMMSVTLPKTTRDVGESLSSQLVKEKKERREIFLKIISNIRFLARQGLALTGDGDESDSNFIRLFKLRGEDDSRMEQWLERKTDKYVSAEIQNEVLQLLALRWRNQWGPGGRLPLPKSYNGKGKAKNRGGKEESGNGNAEERTLKVQKSGRAKRELGDNREIDAQCVLEKVLSFLERVLREVVSKVQSSDFYTLMVDETPDVSNLEQVVICLRWVDGAFEVHEEFIGLYTTATTTADQLLLIIKDALLRMNLSLSKVRGQCYDGAAAMSGVHSGVATKLMIEELTATATPSISRAQTL</sequence>
<dbReference type="STRING" id="307972.A0A2G8K3T2"/>
<evidence type="ECO:0000259" key="2">
    <source>
        <dbReference type="Pfam" id="PF14291"/>
    </source>
</evidence>
<dbReference type="EMBL" id="MRZV01000914">
    <property type="protein sequence ID" value="PIK42676.1"/>
    <property type="molecule type" value="Genomic_DNA"/>
</dbReference>
<dbReference type="Proteomes" id="UP000230750">
    <property type="component" value="Unassembled WGS sequence"/>
</dbReference>
<accession>A0A2G8K3T2</accession>
<comment type="caution">
    <text evidence="3">The sequence shown here is derived from an EMBL/GenBank/DDBJ whole genome shotgun (WGS) entry which is preliminary data.</text>
</comment>
<name>A0A2G8K3T2_STIJA</name>
<organism evidence="3 4">
    <name type="scientific">Stichopus japonicus</name>
    <name type="common">Sea cucumber</name>
    <dbReference type="NCBI Taxonomy" id="307972"/>
    <lineage>
        <taxon>Eukaryota</taxon>
        <taxon>Metazoa</taxon>
        <taxon>Echinodermata</taxon>
        <taxon>Eleutherozoa</taxon>
        <taxon>Echinozoa</taxon>
        <taxon>Holothuroidea</taxon>
        <taxon>Aspidochirotacea</taxon>
        <taxon>Aspidochirotida</taxon>
        <taxon>Stichopodidae</taxon>
        <taxon>Apostichopus</taxon>
    </lineage>
</organism>
<dbReference type="AlphaFoldDB" id="A0A2G8K3T2"/>